<accession>A0AAQ4F1A8</accession>
<dbReference type="InterPro" id="IPR057251">
    <property type="entry name" value="FP_C"/>
</dbReference>
<name>A0AAQ4F1A8_AMBAM</name>
<gene>
    <name evidence="3" type="ORF">V5799_017725</name>
</gene>
<dbReference type="AlphaFoldDB" id="A0AAQ4F1A8"/>
<organism evidence="3 4">
    <name type="scientific">Amblyomma americanum</name>
    <name type="common">Lone star tick</name>
    <dbReference type="NCBI Taxonomy" id="6943"/>
    <lineage>
        <taxon>Eukaryota</taxon>
        <taxon>Metazoa</taxon>
        <taxon>Ecdysozoa</taxon>
        <taxon>Arthropoda</taxon>
        <taxon>Chelicerata</taxon>
        <taxon>Arachnida</taxon>
        <taxon>Acari</taxon>
        <taxon>Parasitiformes</taxon>
        <taxon>Ixodida</taxon>
        <taxon>Ixodoidea</taxon>
        <taxon>Ixodidae</taxon>
        <taxon>Amblyomminae</taxon>
        <taxon>Amblyomma</taxon>
    </lineage>
</organism>
<keyword evidence="1" id="KW-0175">Coiled coil</keyword>
<feature type="domain" description="FP protein C-terminal" evidence="2">
    <location>
        <begin position="184"/>
        <end position="233"/>
    </location>
</feature>
<evidence type="ECO:0000313" key="3">
    <source>
        <dbReference type="EMBL" id="KAK8780934.1"/>
    </source>
</evidence>
<dbReference type="Pfam" id="PF25298">
    <property type="entry name" value="Baculo_FP_2nd"/>
    <property type="match status" value="1"/>
</dbReference>
<protein>
    <recommendedName>
        <fullName evidence="2">FP protein C-terminal domain-containing protein</fullName>
    </recommendedName>
</protein>
<proteinExistence type="predicted"/>
<evidence type="ECO:0000259" key="2">
    <source>
        <dbReference type="Pfam" id="PF25298"/>
    </source>
</evidence>
<evidence type="ECO:0000256" key="1">
    <source>
        <dbReference type="SAM" id="Coils"/>
    </source>
</evidence>
<sequence length="234" mass="26707">MGTEIADLKREFRKELREIKQSLEFVNEQYEDMKKECASVKEENAALKVSNDLLAQEVDRMKAQVRDNSLRITAQDQYSRNKNVQVKGIPVEKGENLLNVLGKVGVALREPIGEQDIEVSHRVPVRNSGTDGTDGSDQNIVVVFNRQSKRDAVLEKARKTRFTTTELGFAAEQPVFVNEHLAPQLKKLLGMTVAKKKEMKWRYAWVRGGKIFARKTENSRVLRVTCEADLEKMM</sequence>
<evidence type="ECO:0000313" key="4">
    <source>
        <dbReference type="Proteomes" id="UP001321473"/>
    </source>
</evidence>
<keyword evidence="4" id="KW-1185">Reference proteome</keyword>
<feature type="coiled-coil region" evidence="1">
    <location>
        <begin position="9"/>
        <end position="50"/>
    </location>
</feature>
<comment type="caution">
    <text evidence="3">The sequence shown here is derived from an EMBL/GenBank/DDBJ whole genome shotgun (WGS) entry which is preliminary data.</text>
</comment>
<dbReference type="Proteomes" id="UP001321473">
    <property type="component" value="Unassembled WGS sequence"/>
</dbReference>
<dbReference type="EMBL" id="JARKHS020008261">
    <property type="protein sequence ID" value="KAK8780934.1"/>
    <property type="molecule type" value="Genomic_DNA"/>
</dbReference>
<reference evidence="3 4" key="1">
    <citation type="journal article" date="2023" name="Arcadia Sci">
        <title>De novo assembly of a long-read Amblyomma americanum tick genome.</title>
        <authorList>
            <person name="Chou S."/>
            <person name="Poskanzer K.E."/>
            <person name="Rollins M."/>
            <person name="Thuy-Boun P.S."/>
        </authorList>
    </citation>
    <scope>NUCLEOTIDE SEQUENCE [LARGE SCALE GENOMIC DNA]</scope>
    <source>
        <strain evidence="3">F_SG_1</strain>
        <tissue evidence="3">Salivary glands</tissue>
    </source>
</reference>